<name>A0A6C0KDJ9_9ZZZZ</name>
<sequence length="358" mass="42303">MNDLDEEWLSFSNSTINEIQVLEKSEKVKKTPKIEMPKCSDIYISTKTRTCELNSTIDLYNIFWKLNIIKYHQPIEGIIKKSMKINCNNEDEVKTLEMNLEKYKEPNMLVNIISQINQVTKNKKKFKDIRKIDMGLCKKDLISFKKKKKGAFYNCFALILRIKYKRVFKEVHVKIFNTGKLEIPGIQYDDLLHTTLDKVVEILIPFTKSDLKYKKDKIDTVLINSNFSCGFYVNRDALHKCLKYEYKIQSAYDPCSYPGIQCKFFYNPDSTNNNGVHDDKLLEGIRPYRKWSEISFMIFRTGSVLIVGNCDENILHIIYNFLKKIIYIEYDKIFIKINNDEKKKSNKKIRKKTILFTN</sequence>
<organism evidence="1">
    <name type="scientific">viral metagenome</name>
    <dbReference type="NCBI Taxonomy" id="1070528"/>
    <lineage>
        <taxon>unclassified sequences</taxon>
        <taxon>metagenomes</taxon>
        <taxon>organismal metagenomes</taxon>
    </lineage>
</organism>
<dbReference type="InterPro" id="IPR012295">
    <property type="entry name" value="TBP_dom_sf"/>
</dbReference>
<evidence type="ECO:0000313" key="1">
    <source>
        <dbReference type="EMBL" id="QHU14790.1"/>
    </source>
</evidence>
<dbReference type="Gene3D" id="3.30.310.10">
    <property type="entry name" value="TATA-Binding Protein"/>
    <property type="match status" value="2"/>
</dbReference>
<reference evidence="1" key="1">
    <citation type="journal article" date="2020" name="Nature">
        <title>Giant virus diversity and host interactions through global metagenomics.</title>
        <authorList>
            <person name="Schulz F."/>
            <person name="Roux S."/>
            <person name="Paez-Espino D."/>
            <person name="Jungbluth S."/>
            <person name="Walsh D.A."/>
            <person name="Denef V.J."/>
            <person name="McMahon K.D."/>
            <person name="Konstantinidis K.T."/>
            <person name="Eloe-Fadrosh E.A."/>
            <person name="Kyrpides N.C."/>
            <person name="Woyke T."/>
        </authorList>
    </citation>
    <scope>NUCLEOTIDE SEQUENCE</scope>
    <source>
        <strain evidence="1">GVMAG-S-1102244-55</strain>
    </source>
</reference>
<dbReference type="EMBL" id="MN740847">
    <property type="protein sequence ID" value="QHU14790.1"/>
    <property type="molecule type" value="Genomic_DNA"/>
</dbReference>
<protein>
    <submittedName>
        <fullName evidence="1">Uncharacterized protein</fullName>
    </submittedName>
</protein>
<dbReference type="AlphaFoldDB" id="A0A6C0KDJ9"/>
<dbReference type="SUPFAM" id="SSF55945">
    <property type="entry name" value="TATA-box binding protein-like"/>
    <property type="match status" value="1"/>
</dbReference>
<proteinExistence type="predicted"/>
<accession>A0A6C0KDJ9</accession>